<dbReference type="GO" id="GO:0006606">
    <property type="term" value="P:protein import into nucleus"/>
    <property type="evidence" value="ECO:0007669"/>
    <property type="project" value="TreeGrafter"/>
</dbReference>
<dbReference type="Gene3D" id="1.25.10.10">
    <property type="entry name" value="Leucine-rich Repeat Variant"/>
    <property type="match status" value="1"/>
</dbReference>
<comment type="similarity">
    <text evidence="1">Belongs to the nuclear import and ribosome assembly adapter family.</text>
</comment>
<reference evidence="5" key="1">
    <citation type="submission" date="2025-08" db="UniProtKB">
        <authorList>
            <consortium name="RefSeq"/>
        </authorList>
    </citation>
    <scope>IDENTIFICATION</scope>
</reference>
<dbReference type="InterPro" id="IPR057990">
    <property type="entry name" value="TPR_SYO1"/>
</dbReference>
<evidence type="ECO:0000259" key="3">
    <source>
        <dbReference type="Pfam" id="PF25567"/>
    </source>
</evidence>
<evidence type="ECO:0000256" key="1">
    <source>
        <dbReference type="ARBA" id="ARBA00049983"/>
    </source>
</evidence>
<dbReference type="GO" id="GO:0042273">
    <property type="term" value="P:ribosomal large subunit biogenesis"/>
    <property type="evidence" value="ECO:0007669"/>
    <property type="project" value="TreeGrafter"/>
</dbReference>
<dbReference type="GO" id="GO:0051082">
    <property type="term" value="F:unfolded protein binding"/>
    <property type="evidence" value="ECO:0007669"/>
    <property type="project" value="TreeGrafter"/>
</dbReference>
<dbReference type="InterPro" id="IPR016024">
    <property type="entry name" value="ARM-type_fold"/>
</dbReference>
<feature type="region of interest" description="Disordered" evidence="2">
    <location>
        <begin position="380"/>
        <end position="401"/>
    </location>
</feature>
<dbReference type="InterPro" id="IPR011989">
    <property type="entry name" value="ARM-like"/>
</dbReference>
<proteinExistence type="inferred from homology"/>
<dbReference type="InParanoid" id="A0A6P7HS62"/>
<evidence type="ECO:0000313" key="4">
    <source>
        <dbReference type="Proteomes" id="UP000515145"/>
    </source>
</evidence>
<protein>
    <submittedName>
        <fullName evidence="5">HEAT repeat-containing protein 3</fullName>
    </submittedName>
</protein>
<dbReference type="CDD" id="cd13394">
    <property type="entry name" value="Syo1_like"/>
    <property type="match status" value="1"/>
</dbReference>
<organism evidence="4 5">
    <name type="scientific">Parambassis ranga</name>
    <name type="common">Indian glassy fish</name>
    <dbReference type="NCBI Taxonomy" id="210632"/>
    <lineage>
        <taxon>Eukaryota</taxon>
        <taxon>Metazoa</taxon>
        <taxon>Chordata</taxon>
        <taxon>Craniata</taxon>
        <taxon>Vertebrata</taxon>
        <taxon>Euteleostomi</taxon>
        <taxon>Actinopterygii</taxon>
        <taxon>Neopterygii</taxon>
        <taxon>Teleostei</taxon>
        <taxon>Neoteleostei</taxon>
        <taxon>Acanthomorphata</taxon>
        <taxon>Ovalentaria</taxon>
        <taxon>Ambassidae</taxon>
        <taxon>Parambassis</taxon>
    </lineage>
</organism>
<accession>A0A6P7HS62</accession>
<name>A0A6P7HS62_9TELE</name>
<dbReference type="RefSeq" id="XP_028258525.1">
    <property type="nucleotide sequence ID" value="XM_028402724.1"/>
</dbReference>
<dbReference type="PANTHER" id="PTHR13347:SF1">
    <property type="entry name" value="HEAT REPEAT-CONTAINING PROTEIN 3"/>
    <property type="match status" value="1"/>
</dbReference>
<dbReference type="AlphaFoldDB" id="A0A6P7HS62"/>
<dbReference type="InterPro" id="IPR000225">
    <property type="entry name" value="Armadillo"/>
</dbReference>
<dbReference type="InterPro" id="IPR052616">
    <property type="entry name" value="SYO1-like"/>
</dbReference>
<dbReference type="PANTHER" id="PTHR13347">
    <property type="entry name" value="HEAT REPEAT-CONTAINING PROTEIN 3"/>
    <property type="match status" value="1"/>
</dbReference>
<gene>
    <name evidence="5" type="primary">heatr3</name>
</gene>
<feature type="compositionally biased region" description="Acidic residues" evidence="2">
    <location>
        <begin position="380"/>
        <end position="397"/>
    </location>
</feature>
<dbReference type="Pfam" id="PF25567">
    <property type="entry name" value="TPR_SYO1"/>
    <property type="match status" value="1"/>
</dbReference>
<dbReference type="GeneID" id="114433921"/>
<evidence type="ECO:0000256" key="2">
    <source>
        <dbReference type="SAM" id="MobiDB-lite"/>
    </source>
</evidence>
<dbReference type="SUPFAM" id="SSF48371">
    <property type="entry name" value="ARM repeat"/>
    <property type="match status" value="1"/>
</dbReference>
<dbReference type="CTD" id="55027"/>
<dbReference type="Proteomes" id="UP000515145">
    <property type="component" value="Chromosome 3"/>
</dbReference>
<sequence>MGKSKTNKFKRPQFNAVGLPVNAVKEVDAEEEDHGDDSCPAAELLEKLQSPSADVREFACASISRVVQQSQTIPGFLQRDAVRRLGPMLLDSSVAVRETATGALRNLSACGGQEVCEDMVKHDVMTPLTALLSECCAGFETASVPMKDGKNAVEDVANEAVNLLWNLCESSSQALSVFNKSGLLDVVVQCLERHLHNMELAISAAHCLHTVTEDNPELLCSMNTAVLGALENVLLSSQPGMAHILLRTLAAGTLWNMKGSLPAARQAQTFNAVVAILSQCLDLDAGTLIPEFRQAEEVRDRNTPAETHTEDQAAGELVVEEMDEEEETPKQTKNGKVVKVDGDFSDLLPRGKEELREATALLTAQQTSLEIIVNMCCSDDPSDDEWEEESSSDESDMGPDGLCDGVSNLMSPLCLSAEIQGALINHSIPEKVLKKTEFPRKEAVDVCQQSPSWRGLIKKMHRIQSRALTCLHSILSSMDAESLGGAAALQGAAQHLSMLVFGAAEIPKDEEFLEAVISAMRSLLQMIASKNIPQCMTPQQLMSLSEAATRCDVVSVRVNAVAILGITGSTLAKEKGTAETLQMIGNALLQVATRDADLVVNGEALDALFDVFADGEEAETAAKNIRLLAALKALQPVFKAKIRKEGRGKYSPQQLCVLDNVKVNLRRFIGYLEKVVKH</sequence>
<feature type="domain" description="SYO1-like TPR repeats" evidence="3">
    <location>
        <begin position="417"/>
        <end position="675"/>
    </location>
</feature>
<dbReference type="FunCoup" id="A0A6P7HS62">
    <property type="interactions" value="316"/>
</dbReference>
<evidence type="ECO:0000313" key="5">
    <source>
        <dbReference type="RefSeq" id="XP_028258525.1"/>
    </source>
</evidence>
<keyword evidence="4" id="KW-1185">Reference proteome</keyword>
<dbReference type="OrthoDB" id="288703at2759"/>
<dbReference type="SMART" id="SM00185">
    <property type="entry name" value="ARM"/>
    <property type="match status" value="3"/>
</dbReference>